<protein>
    <submittedName>
        <fullName evidence="3">ShKT domain-containing protein</fullName>
    </submittedName>
</protein>
<organism evidence="2 3">
    <name type="scientific">Meloidogyne hapla</name>
    <name type="common">Root-knot nematode worm</name>
    <dbReference type="NCBI Taxonomy" id="6305"/>
    <lineage>
        <taxon>Eukaryota</taxon>
        <taxon>Metazoa</taxon>
        <taxon>Ecdysozoa</taxon>
        <taxon>Nematoda</taxon>
        <taxon>Chromadorea</taxon>
        <taxon>Rhabditida</taxon>
        <taxon>Tylenchina</taxon>
        <taxon>Tylenchomorpha</taxon>
        <taxon>Tylenchoidea</taxon>
        <taxon>Meloidogynidae</taxon>
        <taxon>Meloidogyninae</taxon>
        <taxon>Meloidogyne</taxon>
    </lineage>
</organism>
<dbReference type="AlphaFoldDB" id="A0A1I8AXM7"/>
<dbReference type="Proteomes" id="UP000095281">
    <property type="component" value="Unplaced"/>
</dbReference>
<evidence type="ECO:0000256" key="1">
    <source>
        <dbReference type="SAM" id="SignalP"/>
    </source>
</evidence>
<sequence length="262" mass="29172">MSILMLFYYLIIYGLLLLKTLCEGFGFGGGCGCPCMPQPCIPQPPPIALPSLCFPQIQLPCPPPSCGCCGRRKRENGISTLSVSTKSGIKRIGEEKSHCNNLHIKRIILKNLIIGDLVGTRNAIHSELRAKLGGNYIISCAHTPSFSYSADSVIDYCVDGHQVKYNILKEPHENKLINISTKQLINNCITSTLSSIESDFDLLIKTSKPIQSSTPIKHYLVDCTTEEDNQGMDKCIEWQRAGFCKIHPATKWLFCRRQCLCF</sequence>
<reference evidence="3" key="1">
    <citation type="submission" date="2016-11" db="UniProtKB">
        <authorList>
            <consortium name="WormBaseParasite"/>
        </authorList>
    </citation>
    <scope>IDENTIFICATION</scope>
</reference>
<proteinExistence type="predicted"/>
<name>A0A1I8AXM7_MELHA</name>
<evidence type="ECO:0000313" key="3">
    <source>
        <dbReference type="WBParaSite" id="MhA1_Contig1005.frz3.gene5"/>
    </source>
</evidence>
<evidence type="ECO:0000313" key="2">
    <source>
        <dbReference type="Proteomes" id="UP000095281"/>
    </source>
</evidence>
<keyword evidence="2" id="KW-1185">Reference proteome</keyword>
<accession>A0A1I8AXM7</accession>
<feature type="chain" id="PRO_5009315220" evidence="1">
    <location>
        <begin position="23"/>
        <end position="262"/>
    </location>
</feature>
<dbReference type="WBParaSite" id="MhA1_Contig1005.frz3.gene5">
    <property type="protein sequence ID" value="MhA1_Contig1005.frz3.gene5"/>
    <property type="gene ID" value="MhA1_Contig1005.frz3.gene5"/>
</dbReference>
<keyword evidence="1" id="KW-0732">Signal</keyword>
<feature type="signal peptide" evidence="1">
    <location>
        <begin position="1"/>
        <end position="22"/>
    </location>
</feature>